<dbReference type="InterPro" id="IPR009071">
    <property type="entry name" value="HMG_box_dom"/>
</dbReference>
<keyword evidence="4" id="KW-0862">Zinc</keyword>
<dbReference type="GO" id="GO:0003677">
    <property type="term" value="F:DNA binding"/>
    <property type="evidence" value="ECO:0007669"/>
    <property type="project" value="UniProtKB-UniRule"/>
</dbReference>
<dbReference type="AlphaFoldDB" id="A0A8S4B0J5"/>
<evidence type="ECO:0000313" key="11">
    <source>
        <dbReference type="EMBL" id="CAG5906612.1"/>
    </source>
</evidence>
<evidence type="ECO:0000256" key="7">
    <source>
        <dbReference type="PROSITE-ProRule" id="PRU00267"/>
    </source>
</evidence>
<dbReference type="InterPro" id="IPR036910">
    <property type="entry name" value="HMG_box_dom_sf"/>
</dbReference>
<feature type="compositionally biased region" description="Basic residues" evidence="8">
    <location>
        <begin position="48"/>
        <end position="58"/>
    </location>
</feature>
<organism evidence="11 12">
    <name type="scientific">Menidia menidia</name>
    <name type="common">Atlantic silverside</name>
    <dbReference type="NCBI Taxonomy" id="238744"/>
    <lineage>
        <taxon>Eukaryota</taxon>
        <taxon>Metazoa</taxon>
        <taxon>Chordata</taxon>
        <taxon>Craniata</taxon>
        <taxon>Vertebrata</taxon>
        <taxon>Euteleostomi</taxon>
        <taxon>Actinopterygii</taxon>
        <taxon>Neopterygii</taxon>
        <taxon>Teleostei</taxon>
        <taxon>Neoteleostei</taxon>
        <taxon>Acanthomorphata</taxon>
        <taxon>Ovalentaria</taxon>
        <taxon>Atherinomorphae</taxon>
        <taxon>Atheriniformes</taxon>
        <taxon>Atherinopsidae</taxon>
        <taxon>Menidiinae</taxon>
        <taxon>Menidia</taxon>
    </lineage>
</organism>
<reference evidence="11" key="1">
    <citation type="submission" date="2021-05" db="EMBL/GenBank/DDBJ databases">
        <authorList>
            <person name="Tigano A."/>
        </authorList>
    </citation>
    <scope>NUCLEOTIDE SEQUENCE</scope>
</reference>
<evidence type="ECO:0000256" key="4">
    <source>
        <dbReference type="ARBA" id="ARBA00022833"/>
    </source>
</evidence>
<keyword evidence="2" id="KW-0479">Metal-binding</keyword>
<evidence type="ECO:0000256" key="8">
    <source>
        <dbReference type="SAM" id="MobiDB-lite"/>
    </source>
</evidence>
<evidence type="ECO:0000256" key="6">
    <source>
        <dbReference type="ARBA" id="ARBA00023242"/>
    </source>
</evidence>
<evidence type="ECO:0000313" key="12">
    <source>
        <dbReference type="Proteomes" id="UP000677803"/>
    </source>
</evidence>
<keyword evidence="12" id="KW-1185">Reference proteome</keyword>
<name>A0A8S4B0J5_9TELE</name>
<dbReference type="Gene3D" id="1.10.30.10">
    <property type="entry name" value="High mobility group box domain"/>
    <property type="match status" value="2"/>
</dbReference>
<dbReference type="InterPro" id="IPR051762">
    <property type="entry name" value="UBF1"/>
</dbReference>
<evidence type="ECO:0000256" key="1">
    <source>
        <dbReference type="ARBA" id="ARBA00004123"/>
    </source>
</evidence>
<feature type="domain" description="Myb-like" evidence="9">
    <location>
        <begin position="93"/>
        <end position="156"/>
    </location>
</feature>
<dbReference type="SUPFAM" id="SSF57667">
    <property type="entry name" value="beta-beta-alpha zinc fingers"/>
    <property type="match status" value="1"/>
</dbReference>
<feature type="region of interest" description="Disordered" evidence="8">
    <location>
        <begin position="375"/>
        <end position="446"/>
    </location>
</feature>
<protein>
    <submittedName>
        <fullName evidence="11">(Atlantic silverside) hypothetical protein</fullName>
    </submittedName>
</protein>
<dbReference type="GO" id="GO:0008270">
    <property type="term" value="F:zinc ion binding"/>
    <property type="evidence" value="ECO:0007669"/>
    <property type="project" value="UniProtKB-KW"/>
</dbReference>
<dbReference type="OrthoDB" id="1919336at2759"/>
<dbReference type="SUPFAM" id="SSF47095">
    <property type="entry name" value="HMG-box"/>
    <property type="match status" value="2"/>
</dbReference>
<evidence type="ECO:0000259" key="9">
    <source>
        <dbReference type="PROSITE" id="PS50090"/>
    </source>
</evidence>
<gene>
    <name evidence="11" type="ORF">MMEN_LOCUS9582</name>
</gene>
<dbReference type="PROSITE" id="PS50090">
    <property type="entry name" value="MYB_LIKE"/>
    <property type="match status" value="1"/>
</dbReference>
<evidence type="ECO:0000256" key="3">
    <source>
        <dbReference type="ARBA" id="ARBA00022771"/>
    </source>
</evidence>
<dbReference type="InterPro" id="IPR001005">
    <property type="entry name" value="SANT/Myb"/>
</dbReference>
<dbReference type="InterPro" id="IPR036236">
    <property type="entry name" value="Znf_C2H2_sf"/>
</dbReference>
<sequence>MEDGTALRGVLRGKYYYKKLPDGTLDKNRVLCNLCHKEYAYQGPTSSLRRHIRSKHGNGSRGANPGSNGPRAVVPTEHETTGAVDQINLRPTDERTKAREWTQEDLLKLLEALKAVIPTEASRFSYHKGLKVVDWTKVAFPPYSPEQCQEKWTCILKKMSKIRSLPELIVQAEEVISAKELHVDGTEDDDLPPRPISNCFALFCKEMSEASIHKPGKEFLEWLANRWRDLSETERTEYRARCTESKKEYIIKLEEYLKRFDEVTQQKILKRIEMKRKMSQIQTKKRKTEPRMPCRGVNNVFLKETMELLKDTVPVQQDRFVQANKMWHNISPREKELLKAKVNLKMKKYAVELKEWFETLTSKEQEEYRKCNPYKSKFLDDRPTGMSSTNGKSLHPSQPSDSEDEDMVVCDSSSDEDLHVLDFDKEEDQEDNEEEEEDEDDIFKLF</sequence>
<feature type="domain" description="HMG box" evidence="10">
    <location>
        <begin position="193"/>
        <end position="257"/>
    </location>
</feature>
<feature type="compositionally biased region" description="Acidic residues" evidence="8">
    <location>
        <begin position="424"/>
        <end position="446"/>
    </location>
</feature>
<evidence type="ECO:0000256" key="5">
    <source>
        <dbReference type="ARBA" id="ARBA00023125"/>
    </source>
</evidence>
<dbReference type="InterPro" id="IPR003656">
    <property type="entry name" value="Znf_BED"/>
</dbReference>
<keyword evidence="3" id="KW-0863">Zinc-finger</keyword>
<dbReference type="SMART" id="SM00398">
    <property type="entry name" value="HMG"/>
    <property type="match status" value="1"/>
</dbReference>
<feature type="DNA-binding region" description="HMG box" evidence="7">
    <location>
        <begin position="193"/>
        <end position="257"/>
    </location>
</feature>
<dbReference type="Pfam" id="PF02892">
    <property type="entry name" value="zf-BED"/>
    <property type="match status" value="1"/>
</dbReference>
<dbReference type="PROSITE" id="PS50118">
    <property type="entry name" value="HMG_BOX_2"/>
    <property type="match status" value="1"/>
</dbReference>
<feature type="region of interest" description="Disordered" evidence="8">
    <location>
        <begin position="46"/>
        <end position="74"/>
    </location>
</feature>
<feature type="compositionally biased region" description="Polar residues" evidence="8">
    <location>
        <begin position="385"/>
        <end position="400"/>
    </location>
</feature>
<comment type="caution">
    <text evidence="11">The sequence shown here is derived from an EMBL/GenBank/DDBJ whole genome shotgun (WGS) entry which is preliminary data.</text>
</comment>
<evidence type="ECO:0000256" key="2">
    <source>
        <dbReference type="ARBA" id="ARBA00022723"/>
    </source>
</evidence>
<keyword evidence="6 7" id="KW-0539">Nucleus</keyword>
<dbReference type="Proteomes" id="UP000677803">
    <property type="component" value="Unassembled WGS sequence"/>
</dbReference>
<proteinExistence type="predicted"/>
<comment type="subcellular location">
    <subcellularLocation>
        <location evidence="1">Nucleus</location>
    </subcellularLocation>
</comment>
<dbReference type="EMBL" id="CAJRST010010001">
    <property type="protein sequence ID" value="CAG5906612.1"/>
    <property type="molecule type" value="Genomic_DNA"/>
</dbReference>
<keyword evidence="5 7" id="KW-0238">DNA-binding</keyword>
<dbReference type="PANTHER" id="PTHR46318">
    <property type="entry name" value="UPSTREAM BINDING TRANSCRIPTION FACTOR"/>
    <property type="match status" value="1"/>
</dbReference>
<dbReference type="GO" id="GO:0005634">
    <property type="term" value="C:nucleus"/>
    <property type="evidence" value="ECO:0007669"/>
    <property type="project" value="UniProtKB-SubCell"/>
</dbReference>
<dbReference type="PANTHER" id="PTHR46318:SF2">
    <property type="entry name" value="NUCLEOLAR TRANSCRIPTION FACTOR 1"/>
    <property type="match status" value="1"/>
</dbReference>
<accession>A0A8S4B0J5</accession>
<evidence type="ECO:0000259" key="10">
    <source>
        <dbReference type="PROSITE" id="PS50118"/>
    </source>
</evidence>